<organism evidence="1 2">
    <name type="scientific">Bradyrhizobium betae</name>
    <dbReference type="NCBI Taxonomy" id="244734"/>
    <lineage>
        <taxon>Bacteria</taxon>
        <taxon>Pseudomonadati</taxon>
        <taxon>Pseudomonadota</taxon>
        <taxon>Alphaproteobacteria</taxon>
        <taxon>Hyphomicrobiales</taxon>
        <taxon>Nitrobacteraceae</taxon>
        <taxon>Bradyrhizobium</taxon>
    </lineage>
</organism>
<accession>A0A5P6PB71</accession>
<dbReference type="Proteomes" id="UP000325641">
    <property type="component" value="Chromosome"/>
</dbReference>
<proteinExistence type="predicted"/>
<evidence type="ECO:0008006" key="3">
    <source>
        <dbReference type="Google" id="ProtNLM"/>
    </source>
</evidence>
<dbReference type="EMBL" id="CP044543">
    <property type="protein sequence ID" value="QFI75609.1"/>
    <property type="molecule type" value="Genomic_DNA"/>
</dbReference>
<evidence type="ECO:0000313" key="1">
    <source>
        <dbReference type="EMBL" id="QFI75609.1"/>
    </source>
</evidence>
<protein>
    <recommendedName>
        <fullName evidence="3">Neutral/alkaline non-lysosomal ceramidase N-terminal domain-containing protein</fullName>
    </recommendedName>
</protein>
<sequence length="408" mass="44092">MISFSHGSVSIAPNRPVPLAGWAGAARVTDELFGTLEANVLVVSAAGFPRAVLISIDALFVGRKLSDAILSVCGEFSIPSSCVLIVASHTHFAPPLEADKPMLGLSCEDHILDVSRRLTNKLRALLNEGPSEGALRKGKFEIHASVNRRRPWHLPQITRDGLRFERIVLAPNEHGPTLPMITALVMTGATTCVVWGYTCHPTSFPGACISADYPGVVREALRRRFGPETTSIFLQGFAGDIRPPSPSRAWTASSALRTLLQGPRFHGMTFDEWKHWANSVADGVLRAIDLAHDAPDDFPIDGSIASIALDRLLPQAEPTRLVEMQRLSILGEEILSVSAEPVCGLEALCPKDALLVGYSRDVFGYWPSEADIALGGYEVAGFKSLFGLMGEWRTGLDQVFSEMVGSVA</sequence>
<gene>
    <name evidence="1" type="ORF">F8237_26350</name>
</gene>
<dbReference type="RefSeq" id="WP_151649155.1">
    <property type="nucleotide sequence ID" value="NZ_CP044543.1"/>
</dbReference>
<reference evidence="2" key="1">
    <citation type="submission" date="2019-10" db="EMBL/GenBank/DDBJ databases">
        <title>Complete Genome Sequence of Bradyrhizobium betae type strain PL7HG1T.</title>
        <authorList>
            <person name="Bromfield E.S.P."/>
            <person name="Cloutier S."/>
        </authorList>
    </citation>
    <scope>NUCLEOTIDE SEQUENCE [LARGE SCALE GENOMIC DNA]</scope>
    <source>
        <strain evidence="2">PL7HG1</strain>
    </source>
</reference>
<dbReference type="KEGG" id="bbet:F8237_26350"/>
<name>A0A5P6PB71_9BRAD</name>
<dbReference type="AlphaFoldDB" id="A0A5P6PB71"/>
<dbReference type="OrthoDB" id="622550at2"/>
<evidence type="ECO:0000313" key="2">
    <source>
        <dbReference type="Proteomes" id="UP000325641"/>
    </source>
</evidence>